<protein>
    <submittedName>
        <fullName evidence="6">Energy-coupling factor transporter transmembrane protein EcfT</fullName>
    </submittedName>
</protein>
<feature type="transmembrane region" description="Helical" evidence="5">
    <location>
        <begin position="193"/>
        <end position="218"/>
    </location>
</feature>
<evidence type="ECO:0000313" key="6">
    <source>
        <dbReference type="EMBL" id="TEB09015.1"/>
    </source>
</evidence>
<dbReference type="Proteomes" id="UP000297597">
    <property type="component" value="Unassembled WGS sequence"/>
</dbReference>
<dbReference type="Pfam" id="PF02361">
    <property type="entry name" value="CbiQ"/>
    <property type="match status" value="1"/>
</dbReference>
<dbReference type="EMBL" id="QFFZ01000064">
    <property type="protein sequence ID" value="TEB09015.1"/>
    <property type="molecule type" value="Genomic_DNA"/>
</dbReference>
<feature type="transmembrane region" description="Helical" evidence="5">
    <location>
        <begin position="239"/>
        <end position="259"/>
    </location>
</feature>
<proteinExistence type="predicted"/>
<comment type="subcellular location">
    <subcellularLocation>
        <location evidence="1">Membrane</location>
        <topology evidence="1">Multi-pass membrane protein</topology>
    </subcellularLocation>
</comment>
<feature type="transmembrane region" description="Helical" evidence="5">
    <location>
        <begin position="22"/>
        <end position="55"/>
    </location>
</feature>
<dbReference type="InterPro" id="IPR003339">
    <property type="entry name" value="ABC/ECF_trnsptr_transmembrane"/>
</dbReference>
<evidence type="ECO:0000256" key="4">
    <source>
        <dbReference type="ARBA" id="ARBA00023136"/>
    </source>
</evidence>
<keyword evidence="3 5" id="KW-1133">Transmembrane helix</keyword>
<dbReference type="CDD" id="cd16914">
    <property type="entry name" value="EcfT"/>
    <property type="match status" value="1"/>
</dbReference>
<evidence type="ECO:0000256" key="3">
    <source>
        <dbReference type="ARBA" id="ARBA00022989"/>
    </source>
</evidence>
<gene>
    <name evidence="6" type="primary">ecfT_5</name>
    <name evidence="6" type="ORF">Pmgp_03463</name>
</gene>
<feature type="transmembrane region" description="Helical" evidence="5">
    <location>
        <begin position="67"/>
        <end position="87"/>
    </location>
</feature>
<name>A0A4Y7RJ54_9FIRM</name>
<evidence type="ECO:0000313" key="7">
    <source>
        <dbReference type="Proteomes" id="UP000297597"/>
    </source>
</evidence>
<evidence type="ECO:0000256" key="2">
    <source>
        <dbReference type="ARBA" id="ARBA00022692"/>
    </source>
</evidence>
<dbReference type="PANTHER" id="PTHR33514:SF13">
    <property type="entry name" value="PROTEIN ABCI12, CHLOROPLASTIC"/>
    <property type="match status" value="1"/>
</dbReference>
<accession>A0A4Y7RJ54</accession>
<feature type="transmembrane region" description="Helical" evidence="5">
    <location>
        <begin position="143"/>
        <end position="164"/>
    </location>
</feature>
<evidence type="ECO:0000256" key="5">
    <source>
        <dbReference type="SAM" id="Phobius"/>
    </source>
</evidence>
<evidence type="ECO:0000256" key="1">
    <source>
        <dbReference type="ARBA" id="ARBA00004141"/>
    </source>
</evidence>
<feature type="transmembrane region" description="Helical" evidence="5">
    <location>
        <begin position="107"/>
        <end position="131"/>
    </location>
</feature>
<reference evidence="6 7" key="1">
    <citation type="journal article" date="2018" name="Environ. Microbiol.">
        <title>Novel energy conservation strategies and behaviour of Pelotomaculum schinkii driving syntrophic propionate catabolism.</title>
        <authorList>
            <person name="Hidalgo-Ahumada C.A.P."/>
            <person name="Nobu M.K."/>
            <person name="Narihiro T."/>
            <person name="Tamaki H."/>
            <person name="Liu W.T."/>
            <person name="Kamagata Y."/>
            <person name="Stams A.J.M."/>
            <person name="Imachi H."/>
            <person name="Sousa D.Z."/>
        </authorList>
    </citation>
    <scope>NUCLEOTIDE SEQUENCE [LARGE SCALE GENOMIC DNA]</scope>
    <source>
        <strain evidence="6 7">MGP</strain>
    </source>
</reference>
<dbReference type="GO" id="GO:0005886">
    <property type="term" value="C:plasma membrane"/>
    <property type="evidence" value="ECO:0007669"/>
    <property type="project" value="UniProtKB-ARBA"/>
</dbReference>
<keyword evidence="4 5" id="KW-0472">Membrane</keyword>
<dbReference type="PANTHER" id="PTHR33514">
    <property type="entry name" value="PROTEIN ABCI12, CHLOROPLASTIC"/>
    <property type="match status" value="1"/>
</dbReference>
<dbReference type="AlphaFoldDB" id="A0A4Y7RJ54"/>
<dbReference type="OrthoDB" id="8635523at2"/>
<organism evidence="6 7">
    <name type="scientific">Pelotomaculum propionicicum</name>
    <dbReference type="NCBI Taxonomy" id="258475"/>
    <lineage>
        <taxon>Bacteria</taxon>
        <taxon>Bacillati</taxon>
        <taxon>Bacillota</taxon>
        <taxon>Clostridia</taxon>
        <taxon>Eubacteriales</taxon>
        <taxon>Desulfotomaculaceae</taxon>
        <taxon>Pelotomaculum</taxon>
    </lineage>
</organism>
<keyword evidence="2 5" id="KW-0812">Transmembrane</keyword>
<sequence length="261" mass="29638">MQVVGYVPRNSFFHQLDPRIKLLWFIIFTLTALICRTLPVMSLMVICIFLLWIAADVLKEALNFVRRAFILLLIALVTWIVFGAINLDPNGVVLFSIGFLHVENTDIIKALTTTLYIFAMISVFYMIILTTNFSELTRGLSQIGIPFVASFMISLIFQVIPILITEFSTVADAQRSRGLELDQGGLVKRSKSYAAIAFPLLLRCISLGRNMATALHVYQFQAGSPRSTYREYRIRTADLFFCLLMAGYVALSTYIFLYWGR</sequence>
<dbReference type="RefSeq" id="WP_134215625.1">
    <property type="nucleotide sequence ID" value="NZ_QFFZ01000064.1"/>
</dbReference>
<keyword evidence="7" id="KW-1185">Reference proteome</keyword>
<comment type="caution">
    <text evidence="6">The sequence shown here is derived from an EMBL/GenBank/DDBJ whole genome shotgun (WGS) entry which is preliminary data.</text>
</comment>